<feature type="transmembrane region" description="Helical" evidence="2">
    <location>
        <begin position="35"/>
        <end position="56"/>
    </location>
</feature>
<keyword evidence="2" id="KW-0472">Membrane</keyword>
<comment type="caution">
    <text evidence="3">The sequence shown here is derived from an EMBL/GenBank/DDBJ whole genome shotgun (WGS) entry which is preliminary data.</text>
</comment>
<keyword evidence="2" id="KW-1133">Transmembrane helix</keyword>
<keyword evidence="2" id="KW-0812">Transmembrane</keyword>
<evidence type="ECO:0000313" key="4">
    <source>
        <dbReference type="Proteomes" id="UP001633002"/>
    </source>
</evidence>
<dbReference type="SUPFAM" id="SSF53335">
    <property type="entry name" value="S-adenosyl-L-methionine-dependent methyltransferases"/>
    <property type="match status" value="1"/>
</dbReference>
<dbReference type="PANTHER" id="PTHR43317:SF1">
    <property type="entry name" value="THERMOSPERMINE SYNTHASE ACAULIS5"/>
    <property type="match status" value="1"/>
</dbReference>
<keyword evidence="1" id="KW-0620">Polyamine biosynthesis</keyword>
<sequence length="400" mass="43023">MVQVGFGAFCSLVIPVVDALLFFKIGLVLKLGVPPLILGCRIIVFGSAVYASFGFGSRVSLAQFGRQQTPCSRPYFLSRKQSRTLGSSPLCRREVSKKKQSGICRGSRIASAVAEGDQSPREAERPPPYQCLVQVATAYNNIVILEGAEDAPLHYAGCRILLLDDSGNVHSVYRRHTAWTGSYWDEFATLPAVIPSGPVAILGLGAGTCARLILDLWPSRKLIGYEIDGLLVHQAREYLGLSALEVPRAEGGVVSVVVDDAFADSATVEGGFAGIIVDLFAGGEVLPQLRQPETWFSLKRRLMPGGRIMVNCGGACVEKSDSKADVDNGTWTWEDGAARKEATLSAMAVAFPNQLNWRKMANQEASNVMALTGDLPDLGTWAASVPDALKESVLSWKAFS</sequence>
<dbReference type="InterPro" id="IPR029063">
    <property type="entry name" value="SAM-dependent_MTases_sf"/>
</dbReference>
<dbReference type="PANTHER" id="PTHR43317">
    <property type="entry name" value="THERMOSPERMINE SYNTHASE ACAULIS5"/>
    <property type="match status" value="1"/>
</dbReference>
<protein>
    <recommendedName>
        <fullName evidence="5">Spermidine synthase</fullName>
    </recommendedName>
</protein>
<dbReference type="GO" id="GO:0006596">
    <property type="term" value="P:polyamine biosynthetic process"/>
    <property type="evidence" value="ECO:0007669"/>
    <property type="project" value="UniProtKB-KW"/>
</dbReference>
<dbReference type="EMBL" id="JBJQOH010000008">
    <property type="protein sequence ID" value="KAL3677346.1"/>
    <property type="molecule type" value="Genomic_DNA"/>
</dbReference>
<accession>A0ABD3GFB1</accession>
<proteinExistence type="predicted"/>
<keyword evidence="4" id="KW-1185">Reference proteome</keyword>
<gene>
    <name evidence="3" type="ORF">R1sor_027294</name>
</gene>
<evidence type="ECO:0000313" key="3">
    <source>
        <dbReference type="EMBL" id="KAL3677346.1"/>
    </source>
</evidence>
<reference evidence="3 4" key="1">
    <citation type="submission" date="2024-09" db="EMBL/GenBank/DDBJ databases">
        <title>Chromosome-scale assembly of Riccia sorocarpa.</title>
        <authorList>
            <person name="Paukszto L."/>
        </authorList>
    </citation>
    <scope>NUCLEOTIDE SEQUENCE [LARGE SCALE GENOMIC DNA]</scope>
    <source>
        <strain evidence="3">LP-2024</strain>
        <tissue evidence="3">Aerial parts of the thallus</tissue>
    </source>
</reference>
<organism evidence="3 4">
    <name type="scientific">Riccia sorocarpa</name>
    <dbReference type="NCBI Taxonomy" id="122646"/>
    <lineage>
        <taxon>Eukaryota</taxon>
        <taxon>Viridiplantae</taxon>
        <taxon>Streptophyta</taxon>
        <taxon>Embryophyta</taxon>
        <taxon>Marchantiophyta</taxon>
        <taxon>Marchantiopsida</taxon>
        <taxon>Marchantiidae</taxon>
        <taxon>Marchantiales</taxon>
        <taxon>Ricciaceae</taxon>
        <taxon>Riccia</taxon>
    </lineage>
</organism>
<dbReference type="AlphaFoldDB" id="A0ABD3GFB1"/>
<name>A0ABD3GFB1_9MARC</name>
<dbReference type="Proteomes" id="UP001633002">
    <property type="component" value="Unassembled WGS sequence"/>
</dbReference>
<evidence type="ECO:0008006" key="5">
    <source>
        <dbReference type="Google" id="ProtNLM"/>
    </source>
</evidence>
<evidence type="ECO:0000256" key="1">
    <source>
        <dbReference type="ARBA" id="ARBA00023115"/>
    </source>
</evidence>
<dbReference type="Gene3D" id="3.40.50.150">
    <property type="entry name" value="Vaccinia Virus protein VP39"/>
    <property type="match status" value="1"/>
</dbReference>
<evidence type="ECO:0000256" key="2">
    <source>
        <dbReference type="SAM" id="Phobius"/>
    </source>
</evidence>